<reference evidence="2 3" key="1">
    <citation type="submission" date="2013-11" db="EMBL/GenBank/DDBJ databases">
        <title>Genome sequencing of Stegodyphus mimosarum.</title>
        <authorList>
            <person name="Bechsgaard J."/>
        </authorList>
    </citation>
    <scope>NUCLEOTIDE SEQUENCE [LARGE SCALE GENOMIC DNA]</scope>
</reference>
<protein>
    <submittedName>
        <fullName evidence="2">Uncharacterized protein</fullName>
    </submittedName>
</protein>
<organism evidence="2 3">
    <name type="scientific">Stegodyphus mimosarum</name>
    <name type="common">African social velvet spider</name>
    <dbReference type="NCBI Taxonomy" id="407821"/>
    <lineage>
        <taxon>Eukaryota</taxon>
        <taxon>Metazoa</taxon>
        <taxon>Ecdysozoa</taxon>
        <taxon>Arthropoda</taxon>
        <taxon>Chelicerata</taxon>
        <taxon>Arachnida</taxon>
        <taxon>Araneae</taxon>
        <taxon>Araneomorphae</taxon>
        <taxon>Entelegynae</taxon>
        <taxon>Eresoidea</taxon>
        <taxon>Eresidae</taxon>
        <taxon>Stegodyphus</taxon>
    </lineage>
</organism>
<feature type="non-terminal residue" evidence="2">
    <location>
        <position position="72"/>
    </location>
</feature>
<feature type="region of interest" description="Disordered" evidence="1">
    <location>
        <begin position="1"/>
        <end position="23"/>
    </location>
</feature>
<name>A0A087UR27_STEMI</name>
<accession>A0A087UR27</accession>
<dbReference type="AlphaFoldDB" id="A0A087UR27"/>
<sequence length="72" mass="8484">MRTTTMGNIFKTRSSTRNSNTLQPRASSSFISISQTKISILSSIYTTMLQNSRIQRIRRAYRNKRITQRWKI</sequence>
<evidence type="ECO:0000313" key="3">
    <source>
        <dbReference type="Proteomes" id="UP000054359"/>
    </source>
</evidence>
<gene>
    <name evidence="2" type="ORF">X975_04557</name>
</gene>
<evidence type="ECO:0000313" key="2">
    <source>
        <dbReference type="EMBL" id="KFM79816.1"/>
    </source>
</evidence>
<evidence type="ECO:0000256" key="1">
    <source>
        <dbReference type="SAM" id="MobiDB-lite"/>
    </source>
</evidence>
<dbReference type="Proteomes" id="UP000054359">
    <property type="component" value="Unassembled WGS sequence"/>
</dbReference>
<dbReference type="EMBL" id="KK121145">
    <property type="protein sequence ID" value="KFM79816.1"/>
    <property type="molecule type" value="Genomic_DNA"/>
</dbReference>
<proteinExistence type="predicted"/>
<keyword evidence="3" id="KW-1185">Reference proteome</keyword>